<protein>
    <submittedName>
        <fullName evidence="1">Uncharacterized protein</fullName>
    </submittedName>
</protein>
<accession>A0A9Q3BHK7</accession>
<evidence type="ECO:0000313" key="2">
    <source>
        <dbReference type="Proteomes" id="UP000765509"/>
    </source>
</evidence>
<evidence type="ECO:0000313" key="1">
    <source>
        <dbReference type="EMBL" id="MBW0465794.1"/>
    </source>
</evidence>
<dbReference type="Proteomes" id="UP000765509">
    <property type="component" value="Unassembled WGS sequence"/>
</dbReference>
<proteinExistence type="predicted"/>
<dbReference type="AlphaFoldDB" id="A0A9Q3BHK7"/>
<dbReference type="EMBL" id="AVOT02001128">
    <property type="protein sequence ID" value="MBW0465794.1"/>
    <property type="molecule type" value="Genomic_DNA"/>
</dbReference>
<keyword evidence="2" id="KW-1185">Reference proteome</keyword>
<comment type="caution">
    <text evidence="1">The sequence shown here is derived from an EMBL/GenBank/DDBJ whole genome shotgun (WGS) entry which is preliminary data.</text>
</comment>
<reference evidence="1" key="1">
    <citation type="submission" date="2021-03" db="EMBL/GenBank/DDBJ databases">
        <title>Draft genome sequence of rust myrtle Austropuccinia psidii MF-1, a brazilian biotype.</title>
        <authorList>
            <person name="Quecine M.C."/>
            <person name="Pachon D.M.R."/>
            <person name="Bonatelli M.L."/>
            <person name="Correr F.H."/>
            <person name="Franceschini L.M."/>
            <person name="Leite T.F."/>
            <person name="Margarido G.R.A."/>
            <person name="Almeida C.A."/>
            <person name="Ferrarezi J.A."/>
            <person name="Labate C.A."/>
        </authorList>
    </citation>
    <scope>NUCLEOTIDE SEQUENCE</scope>
    <source>
        <strain evidence="1">MF-1</strain>
    </source>
</reference>
<organism evidence="1 2">
    <name type="scientific">Austropuccinia psidii MF-1</name>
    <dbReference type="NCBI Taxonomy" id="1389203"/>
    <lineage>
        <taxon>Eukaryota</taxon>
        <taxon>Fungi</taxon>
        <taxon>Dikarya</taxon>
        <taxon>Basidiomycota</taxon>
        <taxon>Pucciniomycotina</taxon>
        <taxon>Pucciniomycetes</taxon>
        <taxon>Pucciniales</taxon>
        <taxon>Sphaerophragmiaceae</taxon>
        <taxon>Austropuccinia</taxon>
    </lineage>
</organism>
<name>A0A9Q3BHK7_9BASI</name>
<gene>
    <name evidence="1" type="ORF">O181_005509</name>
</gene>
<dbReference type="OrthoDB" id="2517660at2759"/>
<sequence length="204" mass="24344">MLQEDFHIPGEIIVGKLHSLFTRTEKKWYYKMRQDHGKHDLLWWKSEIIIKWANNSWRFKIENAFKSSIFNSEKDKALTWFLKPKYRLSSLHPDMSDSIINMKILRKCGAEIEHAIKFRCVEPCLTEYYNNAMEHMITRTRIGKTWTRCPRESNIVPKYSQEYKIPERRVLNYHKCGSTSHLANTFTKKAKTNEVQIIEDVQCA</sequence>